<evidence type="ECO:0000313" key="6">
    <source>
        <dbReference type="Proteomes" id="UP001327093"/>
    </source>
</evidence>
<name>A0ABU6AGF7_9PSEU</name>
<dbReference type="InterPro" id="IPR008920">
    <property type="entry name" value="TF_FadR/GntR_C"/>
</dbReference>
<gene>
    <name evidence="5" type="ORF">R4I43_24225</name>
</gene>
<keyword evidence="3" id="KW-0804">Transcription</keyword>
<protein>
    <submittedName>
        <fullName evidence="5">GntR family transcriptional regulator</fullName>
    </submittedName>
</protein>
<dbReference type="EMBL" id="JAWLNX010000019">
    <property type="protein sequence ID" value="MEB3370516.1"/>
    <property type="molecule type" value="Genomic_DNA"/>
</dbReference>
<sequence length="223" mass="24457">MTLIEGQSFRRTTTVQQLADWLAERILSGAITPGQRLRESAVAAELGVARNTVREAVRILELGGLVRHEVNRGAVAVSPTPEVLDDLYESRVILECTALRSATTEQIGPVEKAYAQLLEVADSGNAHRIVSADLAFHGAIIGMLNNSRVLSFYEQLSRELHFYLMYLVVRDREFEQSSIVVSGHRTIMDALRAGNLEQAAAEAASHIEHNKARVKALLASVVS</sequence>
<dbReference type="PROSITE" id="PS50949">
    <property type="entry name" value="HTH_GNTR"/>
    <property type="match status" value="1"/>
</dbReference>
<evidence type="ECO:0000256" key="3">
    <source>
        <dbReference type="ARBA" id="ARBA00023163"/>
    </source>
</evidence>
<dbReference type="Pfam" id="PF07729">
    <property type="entry name" value="FCD"/>
    <property type="match status" value="1"/>
</dbReference>
<dbReference type="Gene3D" id="1.10.10.10">
    <property type="entry name" value="Winged helix-like DNA-binding domain superfamily/Winged helix DNA-binding domain"/>
    <property type="match status" value="1"/>
</dbReference>
<accession>A0ABU6AGF7</accession>
<proteinExistence type="predicted"/>
<dbReference type="SMART" id="SM00345">
    <property type="entry name" value="HTH_GNTR"/>
    <property type="match status" value="1"/>
</dbReference>
<comment type="caution">
    <text evidence="5">The sequence shown here is derived from an EMBL/GenBank/DDBJ whole genome shotgun (WGS) entry which is preliminary data.</text>
</comment>
<dbReference type="Pfam" id="PF00392">
    <property type="entry name" value="GntR"/>
    <property type="match status" value="1"/>
</dbReference>
<dbReference type="PANTHER" id="PTHR43537:SF5">
    <property type="entry name" value="UXU OPERON TRANSCRIPTIONAL REGULATOR"/>
    <property type="match status" value="1"/>
</dbReference>
<reference evidence="5 6" key="1">
    <citation type="submission" date="2023-10" db="EMBL/GenBank/DDBJ databases">
        <title>Saccharopolyspora sp. nov., isolated from mangrove soil.</title>
        <authorList>
            <person name="Lu Y."/>
            <person name="Liu W."/>
        </authorList>
    </citation>
    <scope>NUCLEOTIDE SEQUENCE [LARGE SCALE GENOMIC DNA]</scope>
    <source>
        <strain evidence="5 6">S2-29</strain>
    </source>
</reference>
<dbReference type="SUPFAM" id="SSF46785">
    <property type="entry name" value="Winged helix' DNA-binding domain"/>
    <property type="match status" value="1"/>
</dbReference>
<dbReference type="Gene3D" id="1.20.120.530">
    <property type="entry name" value="GntR ligand-binding domain-like"/>
    <property type="match status" value="1"/>
</dbReference>
<keyword evidence="2" id="KW-0238">DNA-binding</keyword>
<keyword evidence="6" id="KW-1185">Reference proteome</keyword>
<evidence type="ECO:0000256" key="1">
    <source>
        <dbReference type="ARBA" id="ARBA00023015"/>
    </source>
</evidence>
<dbReference type="InterPro" id="IPR000524">
    <property type="entry name" value="Tscrpt_reg_HTH_GntR"/>
</dbReference>
<dbReference type="SUPFAM" id="SSF48008">
    <property type="entry name" value="GntR ligand-binding domain-like"/>
    <property type="match status" value="1"/>
</dbReference>
<evidence type="ECO:0000256" key="2">
    <source>
        <dbReference type="ARBA" id="ARBA00023125"/>
    </source>
</evidence>
<dbReference type="InterPro" id="IPR036390">
    <property type="entry name" value="WH_DNA-bd_sf"/>
</dbReference>
<evidence type="ECO:0000259" key="4">
    <source>
        <dbReference type="PROSITE" id="PS50949"/>
    </source>
</evidence>
<dbReference type="InterPro" id="IPR011711">
    <property type="entry name" value="GntR_C"/>
</dbReference>
<organism evidence="5 6">
    <name type="scientific">Saccharopolyspora mangrovi</name>
    <dbReference type="NCBI Taxonomy" id="3082379"/>
    <lineage>
        <taxon>Bacteria</taxon>
        <taxon>Bacillati</taxon>
        <taxon>Actinomycetota</taxon>
        <taxon>Actinomycetes</taxon>
        <taxon>Pseudonocardiales</taxon>
        <taxon>Pseudonocardiaceae</taxon>
        <taxon>Saccharopolyspora</taxon>
    </lineage>
</organism>
<dbReference type="Proteomes" id="UP001327093">
    <property type="component" value="Unassembled WGS sequence"/>
</dbReference>
<dbReference type="InterPro" id="IPR036388">
    <property type="entry name" value="WH-like_DNA-bd_sf"/>
</dbReference>
<dbReference type="PANTHER" id="PTHR43537">
    <property type="entry name" value="TRANSCRIPTIONAL REGULATOR, GNTR FAMILY"/>
    <property type="match status" value="1"/>
</dbReference>
<evidence type="ECO:0000313" key="5">
    <source>
        <dbReference type="EMBL" id="MEB3370516.1"/>
    </source>
</evidence>
<keyword evidence="1" id="KW-0805">Transcription regulation</keyword>
<dbReference type="RefSeq" id="WP_324267992.1">
    <property type="nucleotide sequence ID" value="NZ_JAWLNX010000019.1"/>
</dbReference>
<dbReference type="SMART" id="SM00895">
    <property type="entry name" value="FCD"/>
    <property type="match status" value="1"/>
</dbReference>
<feature type="domain" description="HTH gntR-type" evidence="4">
    <location>
        <begin position="12"/>
        <end position="79"/>
    </location>
</feature>
<dbReference type="CDD" id="cd07377">
    <property type="entry name" value="WHTH_GntR"/>
    <property type="match status" value="1"/>
</dbReference>